<dbReference type="Gene3D" id="3.40.50.200">
    <property type="entry name" value="Peptidase S8/S53 domain"/>
    <property type="match status" value="1"/>
</dbReference>
<comment type="caution">
    <text evidence="5">Lacks conserved residue(s) required for the propagation of feature annotation.</text>
</comment>
<evidence type="ECO:0000259" key="6">
    <source>
        <dbReference type="Pfam" id="PF00082"/>
    </source>
</evidence>
<proteinExistence type="inferred from homology"/>
<dbReference type="InterPro" id="IPR036852">
    <property type="entry name" value="Peptidase_S8/S53_dom_sf"/>
</dbReference>
<gene>
    <name evidence="7" type="ORF">ACFY35_42265</name>
</gene>
<dbReference type="InterPro" id="IPR000209">
    <property type="entry name" value="Peptidase_S8/S53_dom"/>
</dbReference>
<dbReference type="RefSeq" id="WP_020516306.1">
    <property type="nucleotide sequence ID" value="NZ_JBIAZU010000008.1"/>
</dbReference>
<dbReference type="InterPro" id="IPR050131">
    <property type="entry name" value="Peptidase_S8_subtilisin-like"/>
</dbReference>
<evidence type="ECO:0000256" key="2">
    <source>
        <dbReference type="ARBA" id="ARBA00022670"/>
    </source>
</evidence>
<evidence type="ECO:0000313" key="7">
    <source>
        <dbReference type="EMBL" id="MFF5296101.1"/>
    </source>
</evidence>
<evidence type="ECO:0000256" key="4">
    <source>
        <dbReference type="ARBA" id="ARBA00022825"/>
    </source>
</evidence>
<evidence type="ECO:0000256" key="5">
    <source>
        <dbReference type="PROSITE-ProRule" id="PRU01240"/>
    </source>
</evidence>
<name>A0ABW6WV63_9ACTN</name>
<dbReference type="PROSITE" id="PS51892">
    <property type="entry name" value="SUBTILASE"/>
    <property type="match status" value="1"/>
</dbReference>
<dbReference type="EMBL" id="JBIAZU010000008">
    <property type="protein sequence ID" value="MFF5296101.1"/>
    <property type="molecule type" value="Genomic_DNA"/>
</dbReference>
<dbReference type="SUPFAM" id="SSF52743">
    <property type="entry name" value="Subtilisin-like"/>
    <property type="match status" value="1"/>
</dbReference>
<dbReference type="PANTHER" id="PTHR43806">
    <property type="entry name" value="PEPTIDASE S8"/>
    <property type="match status" value="1"/>
</dbReference>
<comment type="similarity">
    <text evidence="1 5">Belongs to the peptidase S8 family.</text>
</comment>
<evidence type="ECO:0000313" key="8">
    <source>
        <dbReference type="Proteomes" id="UP001602245"/>
    </source>
</evidence>
<dbReference type="Pfam" id="PF00082">
    <property type="entry name" value="Peptidase_S8"/>
    <property type="match status" value="1"/>
</dbReference>
<dbReference type="PANTHER" id="PTHR43806:SF11">
    <property type="entry name" value="CEREVISIN-RELATED"/>
    <property type="match status" value="1"/>
</dbReference>
<keyword evidence="4" id="KW-0720">Serine protease</keyword>
<feature type="domain" description="Peptidase S8/S53" evidence="6">
    <location>
        <begin position="131"/>
        <end position="353"/>
    </location>
</feature>
<protein>
    <submittedName>
        <fullName evidence="7">S8 family serine peptidase</fullName>
    </submittedName>
</protein>
<reference evidence="7 8" key="1">
    <citation type="submission" date="2024-10" db="EMBL/GenBank/DDBJ databases">
        <title>The Natural Products Discovery Center: Release of the First 8490 Sequenced Strains for Exploring Actinobacteria Biosynthetic Diversity.</title>
        <authorList>
            <person name="Kalkreuter E."/>
            <person name="Kautsar S.A."/>
            <person name="Yang D."/>
            <person name="Bader C.D."/>
            <person name="Teijaro C.N."/>
            <person name="Fluegel L."/>
            <person name="Davis C.M."/>
            <person name="Simpson J.R."/>
            <person name="Lauterbach L."/>
            <person name="Steele A.D."/>
            <person name="Gui C."/>
            <person name="Meng S."/>
            <person name="Li G."/>
            <person name="Viehrig K."/>
            <person name="Ye F."/>
            <person name="Su P."/>
            <person name="Kiefer A.F."/>
            <person name="Nichols A."/>
            <person name="Cepeda A.J."/>
            <person name="Yan W."/>
            <person name="Fan B."/>
            <person name="Jiang Y."/>
            <person name="Adhikari A."/>
            <person name="Zheng C.-J."/>
            <person name="Schuster L."/>
            <person name="Cowan T.M."/>
            <person name="Smanski M.J."/>
            <person name="Chevrette M.G."/>
            <person name="De Carvalho L.P.S."/>
            <person name="Shen B."/>
        </authorList>
    </citation>
    <scope>NUCLEOTIDE SEQUENCE [LARGE SCALE GENOMIC DNA]</scope>
    <source>
        <strain evidence="7 8">NPDC000087</strain>
    </source>
</reference>
<comment type="caution">
    <text evidence="7">The sequence shown here is derived from an EMBL/GenBank/DDBJ whole genome shotgun (WGS) entry which is preliminary data.</text>
</comment>
<accession>A0ABW6WV63</accession>
<keyword evidence="8" id="KW-1185">Reference proteome</keyword>
<evidence type="ECO:0000256" key="3">
    <source>
        <dbReference type="ARBA" id="ARBA00022801"/>
    </source>
</evidence>
<keyword evidence="2" id="KW-0645">Protease</keyword>
<sequence length="362" mass="39202">MRIIDSEEPQEHFSDDTLLFFPSPSKPVGHFNDLLHAHHHVRPLGTPVHISGAVHVVPIVDGSAAEEVLGRLAALHEDAQFAREPAFADGTLVMVASKPVGHAGLAFAEIDPPAKLPSREFPAPPAPLRRPVVALLDTGVQTTHTWLPDTVPGDPFLIDAEQLTPAWEPDEVTGRFVVHREEPAVPLVGHATFIAGLIRQGAPTAQVLSVRVMNENGRANEGKVCKALRWLLGYIERGNPVDVVCMAFGRVPGDHSDQRLLDEMKWLLGELAGQGVQLVASAGNDHQDSPIYPAAFDTVTAVGAGFGHYHADFSNYGDWVDRYRDGVDVFSILPGEKWARWTGTSFAAANFAADMARPHVVP</sequence>
<dbReference type="Proteomes" id="UP001602245">
    <property type="component" value="Unassembled WGS sequence"/>
</dbReference>
<keyword evidence="3" id="KW-0378">Hydrolase</keyword>
<organism evidence="7 8">
    <name type="scientific">Paractinoplanes globisporus</name>
    <dbReference type="NCBI Taxonomy" id="113565"/>
    <lineage>
        <taxon>Bacteria</taxon>
        <taxon>Bacillati</taxon>
        <taxon>Actinomycetota</taxon>
        <taxon>Actinomycetes</taxon>
        <taxon>Micromonosporales</taxon>
        <taxon>Micromonosporaceae</taxon>
        <taxon>Paractinoplanes</taxon>
    </lineage>
</organism>
<evidence type="ECO:0000256" key="1">
    <source>
        <dbReference type="ARBA" id="ARBA00011073"/>
    </source>
</evidence>